<dbReference type="EMBL" id="CP003422">
    <property type="protein sequence ID" value="AFH64283.1"/>
    <property type="molecule type" value="Genomic_DNA"/>
</dbReference>
<dbReference type="KEGG" id="pmw:B2K_26935"/>
<dbReference type="AlphaFoldDB" id="I0BPI6"/>
<accession>I0BPI6</accession>
<reference evidence="2 3" key="1">
    <citation type="submission" date="2013-06" db="EMBL/GenBank/DDBJ databases">
        <title>Complete genome sequence of Paenibacillus mucilaginosus K02.</title>
        <authorList>
            <person name="Xiao B."/>
            <person name="Sun L."/>
            <person name="Xiao L."/>
            <person name="Lian B."/>
        </authorList>
    </citation>
    <scope>NUCLEOTIDE SEQUENCE [LARGE SCALE GENOMIC DNA]</scope>
    <source>
        <strain evidence="2 3">K02</strain>
    </source>
</reference>
<feature type="compositionally biased region" description="Basic and acidic residues" evidence="1">
    <location>
        <begin position="19"/>
        <end position="35"/>
    </location>
</feature>
<dbReference type="Proteomes" id="UP000007392">
    <property type="component" value="Chromosome"/>
</dbReference>
<dbReference type="HOGENOM" id="CLU_2524391_0_0_9"/>
<evidence type="ECO:0000313" key="3">
    <source>
        <dbReference type="Proteomes" id="UP000007392"/>
    </source>
</evidence>
<gene>
    <name evidence="2" type="ORF">B2K_26935</name>
</gene>
<name>I0BPI6_9BACL</name>
<evidence type="ECO:0000313" key="2">
    <source>
        <dbReference type="EMBL" id="AFH64283.1"/>
    </source>
</evidence>
<organism evidence="2 3">
    <name type="scientific">Paenibacillus mucilaginosus K02</name>
    <dbReference type="NCBI Taxonomy" id="997761"/>
    <lineage>
        <taxon>Bacteria</taxon>
        <taxon>Bacillati</taxon>
        <taxon>Bacillota</taxon>
        <taxon>Bacilli</taxon>
        <taxon>Bacillales</taxon>
        <taxon>Paenibacillaceae</taxon>
        <taxon>Paenibacillus</taxon>
    </lineage>
</organism>
<protein>
    <submittedName>
        <fullName evidence="2">Uncharacterized protein</fullName>
    </submittedName>
</protein>
<sequence>MLGRSIGFFSRINQGEGTGGERGKKREAPAREGHARGLYPAGAAGLLPGDSPPRGQSALQRPGHGGRPASRRADVKQAWTRLVD</sequence>
<evidence type="ECO:0000256" key="1">
    <source>
        <dbReference type="SAM" id="MobiDB-lite"/>
    </source>
</evidence>
<feature type="region of interest" description="Disordered" evidence="1">
    <location>
        <begin position="1"/>
        <end position="84"/>
    </location>
</feature>
<proteinExistence type="predicted"/>